<dbReference type="EMBL" id="JAQGDS010000010">
    <property type="protein sequence ID" value="KAJ6257438.1"/>
    <property type="molecule type" value="Genomic_DNA"/>
</dbReference>
<name>A0AAD6NI52_DREDA</name>
<feature type="compositionally biased region" description="Low complexity" evidence="1">
    <location>
        <begin position="48"/>
        <end position="68"/>
    </location>
</feature>
<feature type="compositionally biased region" description="Polar residues" evidence="1">
    <location>
        <begin position="609"/>
        <end position="623"/>
    </location>
</feature>
<feature type="region of interest" description="Disordered" evidence="1">
    <location>
        <begin position="358"/>
        <end position="425"/>
    </location>
</feature>
<proteinExistence type="predicted"/>
<feature type="compositionally biased region" description="Polar residues" evidence="1">
    <location>
        <begin position="325"/>
        <end position="343"/>
    </location>
</feature>
<feature type="compositionally biased region" description="Basic residues" evidence="1">
    <location>
        <begin position="76"/>
        <end position="89"/>
    </location>
</feature>
<feature type="compositionally biased region" description="Low complexity" evidence="1">
    <location>
        <begin position="315"/>
        <end position="324"/>
    </location>
</feature>
<feature type="compositionally biased region" description="Low complexity" evidence="1">
    <location>
        <begin position="90"/>
        <end position="137"/>
    </location>
</feature>
<evidence type="ECO:0000256" key="1">
    <source>
        <dbReference type="SAM" id="MobiDB-lite"/>
    </source>
</evidence>
<organism evidence="2 3">
    <name type="scientific">Drechslerella dactyloides</name>
    <name type="common">Nematode-trapping fungus</name>
    <name type="synonym">Arthrobotrys dactyloides</name>
    <dbReference type="NCBI Taxonomy" id="74499"/>
    <lineage>
        <taxon>Eukaryota</taxon>
        <taxon>Fungi</taxon>
        <taxon>Dikarya</taxon>
        <taxon>Ascomycota</taxon>
        <taxon>Pezizomycotina</taxon>
        <taxon>Orbiliomycetes</taxon>
        <taxon>Orbiliales</taxon>
        <taxon>Orbiliaceae</taxon>
        <taxon>Drechslerella</taxon>
    </lineage>
</organism>
<feature type="compositionally biased region" description="Low complexity" evidence="1">
    <location>
        <begin position="13"/>
        <end position="36"/>
    </location>
</feature>
<dbReference type="AlphaFoldDB" id="A0AAD6NI52"/>
<feature type="compositionally biased region" description="Polar residues" evidence="1">
    <location>
        <begin position="234"/>
        <end position="266"/>
    </location>
</feature>
<feature type="compositionally biased region" description="Polar residues" evidence="1">
    <location>
        <begin position="290"/>
        <end position="300"/>
    </location>
</feature>
<feature type="region of interest" description="Disordered" evidence="1">
    <location>
        <begin position="608"/>
        <end position="640"/>
    </location>
</feature>
<evidence type="ECO:0000313" key="2">
    <source>
        <dbReference type="EMBL" id="KAJ6257438.1"/>
    </source>
</evidence>
<evidence type="ECO:0000313" key="3">
    <source>
        <dbReference type="Proteomes" id="UP001221413"/>
    </source>
</evidence>
<sequence>MSLRHTIRSLLTGPQAQAPSAGPPQQYAGYPPHSAPAGGGPYPPPQPSYASYHQQQQQQQQQQQFYSGYPPPAHQQQHHQPHYNNHHHQQYPQPHPQSQPFYQPQHQPQHQPQFQPQHQSQFQPQHHQPHSQFQPQPHQQPPANPCVPQNLPPVAPVYHQPHPTPTSPTAHQQPSHFGAPPPVPSATHPSRYAPPQQSGSGYPSTAVPYDSQLHQQEIPTSPPPPYALTPHPSQTAFSQPPAPHTTSQDVPLASPTASHASTSYQPQYAPPNKQEQELLNNLARPAEHPQPTSSTGQSRDILSPALKQNPHQLHPPASSSAAAPLNTTAHEPQSPGAQDSLATPSGIIHPSLLAQWTAATKQPSSPQTPLGGQTQPQDHHHQQQQQQQPPKSDPNFTYPQAARPGHKSTGSVNRSLTFSKKNSDGSPNWSGILLTIDGLPSETFTRFVDGIYSFAGQDHDPLGLTPDQMRVLFERLEIPDKENHPKRIALNAHKMNAMDPVPLVNTGMIQFYTTFNLTYITEANLMPLITRDGFQQYMTTKVLVDPSAMHIHFNRLLAKFGHHIIDPLTKAPFGSVQIDRSCYPAIPNDQYVGQYQKQHEALTTKENTDFTSYGNHQPNSPANSAPMHGSGYSHQSSWGI</sequence>
<feature type="compositionally biased region" description="Low complexity" evidence="1">
    <location>
        <begin position="367"/>
        <end position="376"/>
    </location>
</feature>
<protein>
    <submittedName>
        <fullName evidence="2">Uncharacterized protein</fullName>
    </submittedName>
</protein>
<reference evidence="2" key="1">
    <citation type="submission" date="2023-01" db="EMBL/GenBank/DDBJ databases">
        <title>The chitinases involved in constricting ring structure development in the nematode-trapping fungus Drechslerella dactyloides.</title>
        <authorList>
            <person name="Wang R."/>
            <person name="Zhang L."/>
            <person name="Tang P."/>
            <person name="Li S."/>
            <person name="Liang L."/>
        </authorList>
    </citation>
    <scope>NUCLEOTIDE SEQUENCE</scope>
    <source>
        <strain evidence="2">YMF1.00031</strain>
    </source>
</reference>
<keyword evidence="3" id="KW-1185">Reference proteome</keyword>
<comment type="caution">
    <text evidence="2">The sequence shown here is derived from an EMBL/GenBank/DDBJ whole genome shotgun (WGS) entry which is preliminary data.</text>
</comment>
<dbReference type="Proteomes" id="UP001221413">
    <property type="component" value="Unassembled WGS sequence"/>
</dbReference>
<feature type="compositionally biased region" description="Polar residues" evidence="1">
    <location>
        <begin position="408"/>
        <end position="425"/>
    </location>
</feature>
<gene>
    <name evidence="2" type="ORF">Dda_7222</name>
</gene>
<feature type="region of interest" description="Disordered" evidence="1">
    <location>
        <begin position="1"/>
        <end position="344"/>
    </location>
</feature>
<feature type="compositionally biased region" description="Pro residues" evidence="1">
    <location>
        <begin position="138"/>
        <end position="155"/>
    </location>
</feature>
<accession>A0AAD6NI52</accession>